<sequence length="369" mass="41825">MSSLSCPSEPPDVGNLFSSYEYQSPNLDSNFTLEESSFGKRKSLHIDEEQEGAVREKLVQCNEDLCFTKNMDSCSSCSLFSEPPNIRNWFSSYNYESSTFDTCSLLNDKEVSDGNKCVAERFDFKVINKDETKTEIVQPKVCVEHNSSFDVSYGMKKNINTANTSHLEKILQPCLQVKELQYSLGSTKHNETVNRNCGSPGCNGEAHFMSLDTHTSAMRPPNLVQKHGTEEAKSKVEIQAEKLDINTVFNKYRNSSTGMEKMQCCKEKGIDRSNKNPILLRSQENGNAHRNVNWIENLLGSNLGSSDRFTRLKRSPQFAIQDPYLMVILNLFHLDQILTIQLPFTPPLLLQEMIFLSCTIGSFFPNNSW</sequence>
<evidence type="ECO:0000313" key="1">
    <source>
        <dbReference type="EMBL" id="KAI5415121.1"/>
    </source>
</evidence>
<reference evidence="1 2" key="1">
    <citation type="journal article" date="2022" name="Nat. Genet.">
        <title>Improved pea reference genome and pan-genome highlight genomic features and evolutionary characteristics.</title>
        <authorList>
            <person name="Yang T."/>
            <person name="Liu R."/>
            <person name="Luo Y."/>
            <person name="Hu S."/>
            <person name="Wang D."/>
            <person name="Wang C."/>
            <person name="Pandey M.K."/>
            <person name="Ge S."/>
            <person name="Xu Q."/>
            <person name="Li N."/>
            <person name="Li G."/>
            <person name="Huang Y."/>
            <person name="Saxena R.K."/>
            <person name="Ji Y."/>
            <person name="Li M."/>
            <person name="Yan X."/>
            <person name="He Y."/>
            <person name="Liu Y."/>
            <person name="Wang X."/>
            <person name="Xiang C."/>
            <person name="Varshney R.K."/>
            <person name="Ding H."/>
            <person name="Gao S."/>
            <person name="Zong X."/>
        </authorList>
    </citation>
    <scope>NUCLEOTIDE SEQUENCE [LARGE SCALE GENOMIC DNA]</scope>
    <source>
        <strain evidence="1 2">cv. Zhongwan 6</strain>
    </source>
</reference>
<dbReference type="EMBL" id="JAMSHJ010000004">
    <property type="protein sequence ID" value="KAI5415121.1"/>
    <property type="molecule type" value="Genomic_DNA"/>
</dbReference>
<dbReference type="Proteomes" id="UP001058974">
    <property type="component" value="Chromosome 4"/>
</dbReference>
<protein>
    <submittedName>
        <fullName evidence="1">Uncharacterized protein</fullName>
    </submittedName>
</protein>
<name>A0A9D4X6A1_PEA</name>
<accession>A0A9D4X6A1</accession>
<keyword evidence="2" id="KW-1185">Reference proteome</keyword>
<gene>
    <name evidence="1" type="ORF">KIW84_040540</name>
</gene>
<dbReference type="PANTHER" id="PTHR36368:SF1">
    <property type="entry name" value="ATP-DEPENDENT CASEINOLYTIC PROTEASE_CROTONASE FAMILY PROTEIN"/>
    <property type="match status" value="1"/>
</dbReference>
<proteinExistence type="predicted"/>
<organism evidence="1 2">
    <name type="scientific">Pisum sativum</name>
    <name type="common">Garden pea</name>
    <name type="synonym">Lathyrus oleraceus</name>
    <dbReference type="NCBI Taxonomy" id="3888"/>
    <lineage>
        <taxon>Eukaryota</taxon>
        <taxon>Viridiplantae</taxon>
        <taxon>Streptophyta</taxon>
        <taxon>Embryophyta</taxon>
        <taxon>Tracheophyta</taxon>
        <taxon>Spermatophyta</taxon>
        <taxon>Magnoliopsida</taxon>
        <taxon>eudicotyledons</taxon>
        <taxon>Gunneridae</taxon>
        <taxon>Pentapetalae</taxon>
        <taxon>rosids</taxon>
        <taxon>fabids</taxon>
        <taxon>Fabales</taxon>
        <taxon>Fabaceae</taxon>
        <taxon>Papilionoideae</taxon>
        <taxon>50 kb inversion clade</taxon>
        <taxon>NPAAA clade</taxon>
        <taxon>Hologalegina</taxon>
        <taxon>IRL clade</taxon>
        <taxon>Fabeae</taxon>
        <taxon>Lathyrus</taxon>
    </lineage>
</organism>
<dbReference type="Gramene" id="Psat04G0054000-T1">
    <property type="protein sequence ID" value="KAI5415121.1"/>
    <property type="gene ID" value="KIW84_040540"/>
</dbReference>
<dbReference type="PANTHER" id="PTHR36368">
    <property type="entry name" value="ATP-DEPENDENT CASEINOLYTIC PROTEASE/CROTONASE FAMILY PROTEIN"/>
    <property type="match status" value="1"/>
</dbReference>
<dbReference type="AlphaFoldDB" id="A0A9D4X6A1"/>
<evidence type="ECO:0000313" key="2">
    <source>
        <dbReference type="Proteomes" id="UP001058974"/>
    </source>
</evidence>
<comment type="caution">
    <text evidence="1">The sequence shown here is derived from an EMBL/GenBank/DDBJ whole genome shotgun (WGS) entry which is preliminary data.</text>
</comment>